<dbReference type="GeneID" id="34521464"/>
<keyword evidence="9" id="KW-1185">Reference proteome</keyword>
<dbReference type="PANTHER" id="PTHR11122">
    <property type="entry name" value="APOSPORY-ASSOCIATED PROTEIN C-RELATED"/>
    <property type="match status" value="1"/>
</dbReference>
<organism evidence="8 9">
    <name type="scientific">Kuraishia capsulata CBS 1993</name>
    <dbReference type="NCBI Taxonomy" id="1382522"/>
    <lineage>
        <taxon>Eukaryota</taxon>
        <taxon>Fungi</taxon>
        <taxon>Dikarya</taxon>
        <taxon>Ascomycota</taxon>
        <taxon>Saccharomycotina</taxon>
        <taxon>Pichiomycetes</taxon>
        <taxon>Pichiales</taxon>
        <taxon>Pichiaceae</taxon>
        <taxon>Kuraishia</taxon>
    </lineage>
</organism>
<dbReference type="RefSeq" id="XP_022460076.1">
    <property type="nucleotide sequence ID" value="XM_022600762.1"/>
</dbReference>
<feature type="active site" evidence="6">
    <location>
        <position position="262"/>
    </location>
</feature>
<dbReference type="PIRSF" id="PIRSF016020">
    <property type="entry name" value="PHexose_mutarotase"/>
    <property type="match status" value="1"/>
</dbReference>
<reference evidence="8" key="1">
    <citation type="submission" date="2013-12" db="EMBL/GenBank/DDBJ databases">
        <authorList>
            <person name="Genoscope - CEA"/>
        </authorList>
    </citation>
    <scope>NUCLEOTIDE SEQUENCE</scope>
    <source>
        <strain evidence="8">CBS 1993</strain>
    </source>
</reference>
<evidence type="ECO:0000256" key="5">
    <source>
        <dbReference type="PIRNR" id="PIRNR016020"/>
    </source>
</evidence>
<dbReference type="InterPro" id="IPR025532">
    <property type="entry name" value="G6P_1-epimerase"/>
</dbReference>
<dbReference type="PANTHER" id="PTHR11122:SF13">
    <property type="entry name" value="GLUCOSE-6-PHOSPHATE 1-EPIMERASE"/>
    <property type="match status" value="1"/>
</dbReference>
<name>W6MX11_9ASCO</name>
<feature type="active site" evidence="6">
    <location>
        <position position="157"/>
    </location>
</feature>
<keyword evidence="4 5" id="KW-0413">Isomerase</keyword>
<evidence type="ECO:0000256" key="7">
    <source>
        <dbReference type="PIRSR" id="PIRSR016020-2"/>
    </source>
</evidence>
<dbReference type="InterPro" id="IPR011013">
    <property type="entry name" value="Gal_mutarotase_sf_dom"/>
</dbReference>
<protein>
    <recommendedName>
        <fullName evidence="3 5">Glucose-6-phosphate 1-epimerase</fullName>
        <ecNumber evidence="3 5">5.1.3.15</ecNumber>
    </recommendedName>
</protein>
<dbReference type="InterPro" id="IPR008183">
    <property type="entry name" value="Aldose_1/G6P_1-epimerase"/>
</dbReference>
<dbReference type="EC" id="5.1.3.15" evidence="3 5"/>
<dbReference type="Proteomes" id="UP000019384">
    <property type="component" value="Unassembled WGS sequence"/>
</dbReference>
<feature type="binding site" evidence="7">
    <location>
        <position position="54"/>
    </location>
    <ligand>
        <name>substrate</name>
    </ligand>
</feature>
<dbReference type="AlphaFoldDB" id="W6MX11"/>
<dbReference type="Gene3D" id="2.70.98.10">
    <property type="match status" value="1"/>
</dbReference>
<gene>
    <name evidence="8" type="ORF">KUCA_T00004066001</name>
</gene>
<reference evidence="8" key="2">
    <citation type="submission" date="2014-02" db="EMBL/GenBank/DDBJ databases">
        <title>Complete DNA sequence of /Kuraishia capsulata/ illustrates novel genomic features among budding yeasts (/Saccharomycotina/).</title>
        <authorList>
            <person name="Morales L."/>
            <person name="Noel B."/>
            <person name="Porcel B."/>
            <person name="Marcet-Houben M."/>
            <person name="Hullo M-F."/>
            <person name="Sacerdot C."/>
            <person name="Tekaia F."/>
            <person name="Leh-Louis V."/>
            <person name="Despons L."/>
            <person name="Khanna V."/>
            <person name="Aury J-M."/>
            <person name="Barbe V."/>
            <person name="Couloux A."/>
            <person name="Labadie K."/>
            <person name="Pelletier E."/>
            <person name="Souciet J-L."/>
            <person name="Boekhout T."/>
            <person name="Gabaldon T."/>
            <person name="Wincker P."/>
            <person name="Dujon B."/>
        </authorList>
    </citation>
    <scope>NUCLEOTIDE SEQUENCE</scope>
    <source>
        <strain evidence="8">CBS 1993</strain>
    </source>
</reference>
<dbReference type="InterPro" id="IPR014718">
    <property type="entry name" value="GH-type_carb-bd"/>
</dbReference>
<dbReference type="HOGENOM" id="CLU_048345_1_0_1"/>
<dbReference type="GO" id="GO:0005975">
    <property type="term" value="P:carbohydrate metabolic process"/>
    <property type="evidence" value="ECO:0007669"/>
    <property type="project" value="InterPro"/>
</dbReference>
<evidence type="ECO:0000256" key="4">
    <source>
        <dbReference type="ARBA" id="ARBA00023235"/>
    </source>
</evidence>
<comment type="similarity">
    <text evidence="2 5">Belongs to the glucose-6-phosphate 1-epimerase family.</text>
</comment>
<evidence type="ECO:0000256" key="1">
    <source>
        <dbReference type="ARBA" id="ARBA00001096"/>
    </source>
</evidence>
<evidence type="ECO:0000256" key="3">
    <source>
        <dbReference type="ARBA" id="ARBA00012083"/>
    </source>
</evidence>
<dbReference type="GO" id="GO:0005737">
    <property type="term" value="C:cytoplasm"/>
    <property type="evidence" value="ECO:0007669"/>
    <property type="project" value="TreeGrafter"/>
</dbReference>
<dbReference type="OrthoDB" id="1659429at2759"/>
<dbReference type="CDD" id="cd09020">
    <property type="entry name" value="D-hex-6-P-epi_like"/>
    <property type="match status" value="1"/>
</dbReference>
<evidence type="ECO:0000256" key="2">
    <source>
        <dbReference type="ARBA" id="ARBA00005866"/>
    </source>
</evidence>
<dbReference type="STRING" id="1382522.W6MX11"/>
<comment type="function">
    <text evidence="5">Catalyzes the interconversion between the alpha and beta anomers from at least three hexose 6-phosphate sugars (Glc6P, Gal6P, and Man6P).</text>
</comment>
<dbReference type="SUPFAM" id="SSF74650">
    <property type="entry name" value="Galactose mutarotase-like"/>
    <property type="match status" value="1"/>
</dbReference>
<sequence length="295" mass="33014">MSAEDTGSTVVLSLPSAKVEILKYGATVISWTIAGKEQLWTSTAAKLDGSKPVRGGIPLVFPVFGKSSAEGFADLPQHGFARNSTWEFLGVTKSEPLTVQFALSPAEANKEVYSKWDNGDNDFTLIFSVELKPDSLSTKIEVENTDKHAWKFNWLFHTYLGINEIEDTLVNNLPGETCYDQLLKETYEEKAPAITFSEETDRIYKEVSTEKLLQVIELGKVVHNVRRENLPDVVVWNPWIAKSGGMGDFEPKSGYHNMLCIEPGHVHDFVELKPGEKWEATQTIYKGDDIKLQSI</sequence>
<evidence type="ECO:0000256" key="6">
    <source>
        <dbReference type="PIRSR" id="PIRSR016020-1"/>
    </source>
</evidence>
<feature type="binding site" evidence="7">
    <location>
        <position position="82"/>
    </location>
    <ligand>
        <name>substrate</name>
    </ligand>
</feature>
<accession>W6MX11</accession>
<dbReference type="GO" id="GO:0047938">
    <property type="term" value="F:glucose-6-phosphate 1-epimerase activity"/>
    <property type="evidence" value="ECO:0007669"/>
    <property type="project" value="UniProtKB-UniRule"/>
</dbReference>
<dbReference type="EMBL" id="HG793129">
    <property type="protein sequence ID" value="CDK28085.1"/>
    <property type="molecule type" value="Genomic_DNA"/>
</dbReference>
<comment type="catalytic activity">
    <reaction evidence="1">
        <text>alpha-D-glucose 6-phosphate = beta-D-glucose 6-phosphate</text>
        <dbReference type="Rhea" id="RHEA:16249"/>
        <dbReference type="ChEBI" id="CHEBI:58225"/>
        <dbReference type="ChEBI" id="CHEBI:58247"/>
        <dbReference type="EC" id="5.1.3.15"/>
    </reaction>
</comment>
<dbReference type="GO" id="GO:0030246">
    <property type="term" value="F:carbohydrate binding"/>
    <property type="evidence" value="ECO:0007669"/>
    <property type="project" value="UniProtKB-UniRule"/>
</dbReference>
<dbReference type="Pfam" id="PF01263">
    <property type="entry name" value="Aldose_epim"/>
    <property type="match status" value="1"/>
</dbReference>
<evidence type="ECO:0000313" key="8">
    <source>
        <dbReference type="EMBL" id="CDK28085.1"/>
    </source>
</evidence>
<evidence type="ECO:0000313" key="9">
    <source>
        <dbReference type="Proteomes" id="UP000019384"/>
    </source>
</evidence>
<feature type="binding site" evidence="7">
    <location>
        <position position="77"/>
    </location>
    <ligand>
        <name>substrate</name>
    </ligand>
</feature>
<proteinExistence type="inferred from homology"/>